<keyword evidence="2" id="KW-1185">Reference proteome</keyword>
<accession>A0ABN1U382</accession>
<dbReference type="SUPFAM" id="SSF53474">
    <property type="entry name" value="alpha/beta-Hydrolases"/>
    <property type="match status" value="1"/>
</dbReference>
<organism evidence="1 2">
    <name type="scientific">Nocardioides dubius</name>
    <dbReference type="NCBI Taxonomy" id="317019"/>
    <lineage>
        <taxon>Bacteria</taxon>
        <taxon>Bacillati</taxon>
        <taxon>Actinomycetota</taxon>
        <taxon>Actinomycetes</taxon>
        <taxon>Propionibacteriales</taxon>
        <taxon>Nocardioidaceae</taxon>
        <taxon>Nocardioides</taxon>
    </lineage>
</organism>
<dbReference type="Gene3D" id="1.10.260.130">
    <property type="match status" value="1"/>
</dbReference>
<dbReference type="Pfam" id="PF03583">
    <property type="entry name" value="LIP"/>
    <property type="match status" value="1"/>
</dbReference>
<sequence length="314" mass="32375">MEKPFNVGIGVDGVETLTVNYDMIQMSGLLNKGVAVALTDYVGLGATDRPHHYVNRVSTAHAMLDVARAVKKLPGVAIPADTKFGAWGYSQGGGASGAAAELQPSYAPDVNLVASYVGAPPADLRATIDGVDGGLIVGVLGFALNGFIDAVPELGAVVAANLNAKGKTLLADTATSCIGDIIFNHAMTKTRDLTTSGKSLGQIVDADPALAAFVAEQRIGRLKPTVATLVATALADGAVPHKQARQLAKDWCAKGANVKYLPVGTPPLPGDADKLALGHVSGMVLAWPTALSWMTDRLQGERAYGNCGLLPLMP</sequence>
<name>A0ABN1U382_9ACTN</name>
<dbReference type="EMBL" id="BAAALG010000018">
    <property type="protein sequence ID" value="GAA1114719.1"/>
    <property type="molecule type" value="Genomic_DNA"/>
</dbReference>
<protein>
    <recommendedName>
        <fullName evidence="3">Secretory lipase</fullName>
    </recommendedName>
</protein>
<reference evidence="2" key="1">
    <citation type="journal article" date="2019" name="Int. J. Syst. Evol. Microbiol.">
        <title>The Global Catalogue of Microorganisms (GCM) 10K type strain sequencing project: providing services to taxonomists for standard genome sequencing and annotation.</title>
        <authorList>
            <consortium name="The Broad Institute Genomics Platform"/>
            <consortium name="The Broad Institute Genome Sequencing Center for Infectious Disease"/>
            <person name="Wu L."/>
            <person name="Ma J."/>
        </authorList>
    </citation>
    <scope>NUCLEOTIDE SEQUENCE [LARGE SCALE GENOMIC DNA]</scope>
    <source>
        <strain evidence="2">JCM 13008</strain>
    </source>
</reference>
<proteinExistence type="predicted"/>
<evidence type="ECO:0008006" key="3">
    <source>
        <dbReference type="Google" id="ProtNLM"/>
    </source>
</evidence>
<dbReference type="InterPro" id="IPR029058">
    <property type="entry name" value="AB_hydrolase_fold"/>
</dbReference>
<comment type="caution">
    <text evidence="1">The sequence shown here is derived from an EMBL/GenBank/DDBJ whole genome shotgun (WGS) entry which is preliminary data.</text>
</comment>
<gene>
    <name evidence="1" type="ORF">GCM10009668_41610</name>
</gene>
<dbReference type="Gene3D" id="3.40.50.1820">
    <property type="entry name" value="alpha/beta hydrolase"/>
    <property type="match status" value="1"/>
</dbReference>
<evidence type="ECO:0000313" key="1">
    <source>
        <dbReference type="EMBL" id="GAA1114719.1"/>
    </source>
</evidence>
<dbReference type="PANTHER" id="PTHR34853:SF1">
    <property type="entry name" value="LIPASE 5"/>
    <property type="match status" value="1"/>
</dbReference>
<evidence type="ECO:0000313" key="2">
    <source>
        <dbReference type="Proteomes" id="UP001501581"/>
    </source>
</evidence>
<dbReference type="Proteomes" id="UP001501581">
    <property type="component" value="Unassembled WGS sequence"/>
</dbReference>
<dbReference type="InterPro" id="IPR005152">
    <property type="entry name" value="Lipase_secreted"/>
</dbReference>
<dbReference type="PANTHER" id="PTHR34853">
    <property type="match status" value="1"/>
</dbReference>